<dbReference type="Pfam" id="PF04037">
    <property type="entry name" value="DUF382"/>
    <property type="match status" value="1"/>
</dbReference>
<sequence>MKQKERKKRKQDKKKTNHLDTKDNQKITNEAEAVKIREKSNLILGEKDKIVGDNGETLSPDQIPEGVEFEIEYVAASPFDSIDPDDEETFDSLRRVLDFFTAKQNKANQVLPANEAKEAEKPVVEKKSKKRRKLERRLPIAVLKQLVARPDLVEIHDTCAADPFLLMHLKAYHNSVPVPRHWSQKRKYLQGKRGIEKPPFDLPFFIKKTGIMEVRNAGIEKDSHKTLKQDQREKLNPSMGRMDIDYQVLHDAFFKYQTKPKMTYFGDLYYEGKEYEVEMKEKRPGILSKELKEALGMPEGAPPPWLINMQRVGPPPSYPHLKIPGLNAPIPPGADYGYHPGGWGRPPVDEHNRPLYSDAYAEEEIIKPTPYNEITHWGKLPSDEEPSSEEQPAEQESEEEEEGDIQGISDIDVTGIETPLSGLETPEHRKLPRQAEGQREGKREASGPPTPDKEKELYRFGRKGGFCWLCCLW</sequence>
<dbReference type="AlphaFoldDB" id="A0A6B2L342"/>
<dbReference type="InterPro" id="IPR052584">
    <property type="entry name" value="U2_snRNP_Complex_Component"/>
</dbReference>
<dbReference type="PANTHER" id="PTHR12785">
    <property type="entry name" value="SPLICING FACTOR 3B"/>
    <property type="match status" value="1"/>
</dbReference>
<evidence type="ECO:0000259" key="2">
    <source>
        <dbReference type="SMART" id="SM00581"/>
    </source>
</evidence>
<feature type="compositionally biased region" description="Basic and acidic residues" evidence="1">
    <location>
        <begin position="436"/>
        <end position="456"/>
    </location>
</feature>
<accession>A0A6B2L342</accession>
<evidence type="ECO:0000256" key="1">
    <source>
        <dbReference type="SAM" id="MobiDB-lite"/>
    </source>
</evidence>
<dbReference type="SMART" id="SM00581">
    <property type="entry name" value="PSP"/>
    <property type="match status" value="1"/>
</dbReference>
<proteinExistence type="predicted"/>
<dbReference type="Pfam" id="PF04046">
    <property type="entry name" value="PSP"/>
    <property type="match status" value="1"/>
</dbReference>
<protein>
    <recommendedName>
        <fullName evidence="2">PSP proline-rich domain-containing protein</fullName>
    </recommendedName>
</protein>
<reference evidence="3" key="1">
    <citation type="journal article" date="2020" name="J. Eukaryot. Microbiol.">
        <title>De novo Sequencing, Assembly and Annotation of the Transcriptome for the Free-Living Testate Amoeba Arcella intermedia.</title>
        <authorList>
            <person name="Ribeiro G.M."/>
            <person name="Porfirio-Sousa A.L."/>
            <person name="Maurer-Alcala X.X."/>
            <person name="Katz L.A."/>
            <person name="Lahr D.J.G."/>
        </authorList>
    </citation>
    <scope>NUCLEOTIDE SEQUENCE</scope>
</reference>
<feature type="region of interest" description="Disordered" evidence="1">
    <location>
        <begin position="1"/>
        <end position="32"/>
    </location>
</feature>
<dbReference type="PANTHER" id="PTHR12785:SF6">
    <property type="entry name" value="SPLICING FACTOR 3B SUBUNIT 2"/>
    <property type="match status" value="1"/>
</dbReference>
<feature type="compositionally biased region" description="Basic residues" evidence="1">
    <location>
        <begin position="1"/>
        <end position="16"/>
    </location>
</feature>
<dbReference type="EMBL" id="GIBP01002390">
    <property type="protein sequence ID" value="NDV31359.1"/>
    <property type="molecule type" value="Transcribed_RNA"/>
</dbReference>
<evidence type="ECO:0000313" key="3">
    <source>
        <dbReference type="EMBL" id="NDV31359.1"/>
    </source>
</evidence>
<dbReference type="InterPro" id="IPR006568">
    <property type="entry name" value="PSP_pro-rich"/>
</dbReference>
<dbReference type="InterPro" id="IPR007180">
    <property type="entry name" value="DUF382"/>
</dbReference>
<organism evidence="3">
    <name type="scientific">Arcella intermedia</name>
    <dbReference type="NCBI Taxonomy" id="1963864"/>
    <lineage>
        <taxon>Eukaryota</taxon>
        <taxon>Amoebozoa</taxon>
        <taxon>Tubulinea</taxon>
        <taxon>Elardia</taxon>
        <taxon>Arcellinida</taxon>
        <taxon>Sphaerothecina</taxon>
        <taxon>Arcellidae</taxon>
        <taxon>Arcella</taxon>
    </lineage>
</organism>
<dbReference type="GO" id="GO:0005634">
    <property type="term" value="C:nucleus"/>
    <property type="evidence" value="ECO:0007669"/>
    <property type="project" value="InterPro"/>
</dbReference>
<name>A0A6B2L342_9EUKA</name>
<feature type="region of interest" description="Disordered" evidence="1">
    <location>
        <begin position="373"/>
        <end position="456"/>
    </location>
</feature>
<feature type="domain" description="PSP proline-rich" evidence="2">
    <location>
        <begin position="279"/>
        <end position="332"/>
    </location>
</feature>
<feature type="compositionally biased region" description="Acidic residues" evidence="1">
    <location>
        <begin position="383"/>
        <end position="404"/>
    </location>
</feature>